<organism evidence="1">
    <name type="scientific">uncultured Caudovirales phage</name>
    <dbReference type="NCBI Taxonomy" id="2100421"/>
    <lineage>
        <taxon>Viruses</taxon>
        <taxon>Duplodnaviria</taxon>
        <taxon>Heunggongvirae</taxon>
        <taxon>Uroviricota</taxon>
        <taxon>Caudoviricetes</taxon>
        <taxon>Peduoviridae</taxon>
        <taxon>Maltschvirus</taxon>
        <taxon>Maltschvirus maltsch</taxon>
    </lineage>
</organism>
<reference evidence="1" key="1">
    <citation type="submission" date="2020-04" db="EMBL/GenBank/DDBJ databases">
        <authorList>
            <person name="Chiriac C."/>
            <person name="Salcher M."/>
            <person name="Ghai R."/>
            <person name="Kavagutti S V."/>
        </authorList>
    </citation>
    <scope>NUCLEOTIDE SEQUENCE</scope>
</reference>
<evidence type="ECO:0000313" key="2">
    <source>
        <dbReference type="EMBL" id="CAB4135155.1"/>
    </source>
</evidence>
<gene>
    <name evidence="1" type="ORF">UFOVP127_5</name>
    <name evidence="2" type="ORF">UFOVP276_111</name>
</gene>
<dbReference type="InterPro" id="IPR013783">
    <property type="entry name" value="Ig-like_fold"/>
</dbReference>
<evidence type="ECO:0000313" key="1">
    <source>
        <dbReference type="EMBL" id="CAB4130594.1"/>
    </source>
</evidence>
<accession>A0A6J5L7W7</accession>
<protein>
    <submittedName>
        <fullName evidence="1">Uncharacterized protein</fullName>
    </submittedName>
</protein>
<dbReference type="EMBL" id="LR796249">
    <property type="protein sequence ID" value="CAB4130594.1"/>
    <property type="molecule type" value="Genomic_DNA"/>
</dbReference>
<name>A0A6J5L7W7_9CAUD</name>
<proteinExistence type="predicted"/>
<sequence>MAGWGSGLWGGTSWGAGSSEGTLHIPTSSDFTLADVSGVQLSPFASYIEVNATSGTPWIAYDALTQQLNITSSSGLYTAAQIQVPTTDTWTLEVNFQPVLLPTDFSDLSINRLFFGAFNVQGLGGGIAVSREGIAIVDAFTGAASAIPGSQNLIAEGSDFYTLRIVMLNGQMNVYITKSELLPIGGHVLRYTVYAADSPAGISDGMVIDLQGSTAQDVMISAQAIRFSDLALIPNSRPISIPGPDGTVSLGSIANFDGSSSYDPEGQPVTYLWSLIGVTSDTVFKTNGTGGNSPVGHPYLWSVGGNAFSPTAAPLLQPGDTLVVDEVAYTVAIGEPEQSPMWEITPSSLGKYVRVAGVWADDTIALTAPIAHTTVGRPWALFYSATFFDDQTREVTFATPDSMGAYKVQLVVNDGQLDSLPAWVLVDVAYTAVTLGVIPDVSWIWHHLTDFMNMLEDRDVVERTWSGFAQGAANILMSAWQIDYNKSLKDIQKVFQKRWLSYSLLVAVDNAAVIVGDTIATVAYDLTVFKVQAGDFVKFQVTSIVTGHVQHVVCPVLSAGQDTIQFNTTPLDLVYDGDPSEYTVVFFGVLKATVLPVSPLIVDIPRLQEIIVDPPSYLTQNQDYHVVRNDAHTSSDIVFETNTYTTLDYPPDKLWAEVTYIDNAPAIEANFGSLVDLTIEDFRTNTSTVDKIDYLSAVRGLWYAYFGGPSFQKVQVGAQILLGLPFAEEEGVVRTIDLHFSSTMGRMFLEDIKDAAIVRGYTFLLIPGQPPEASVAINVRTGDPIKVGDTVGQFEPLCKGVEVIDFVKDPMWPAAYSGLFKEVQKFFIFLARINVDVFEQQNLQFCLNFMRKIKPHYTRLLFALLKEADTCQIDIQEYTKMSISRRVVTSADTRNVGGYRWDDNIGGGPFAPPYDSLVSDGETFQHYDAAVPFLYDRPILFPNIAVSIYVHNISANTYTLINL</sequence>
<dbReference type="EMBL" id="LR796294">
    <property type="protein sequence ID" value="CAB4135155.1"/>
    <property type="molecule type" value="Genomic_DNA"/>
</dbReference>
<dbReference type="Gene3D" id="2.60.40.10">
    <property type="entry name" value="Immunoglobulins"/>
    <property type="match status" value="1"/>
</dbReference>